<dbReference type="GO" id="GO:0097542">
    <property type="term" value="C:ciliary tip"/>
    <property type="evidence" value="ECO:0007669"/>
    <property type="project" value="TreeGrafter"/>
</dbReference>
<feature type="region of interest" description="Disordered" evidence="2">
    <location>
        <begin position="254"/>
        <end position="281"/>
    </location>
</feature>
<sequence>MERSRGLKNPSVEEKRLELESKMALLEAEEKVHDECHRQRMEEVRARIHKIEQENDSMSKRIAELKDPTRPTREALLDRPKELRAYGHLTLDEAIDKVHDKNLRLQKQINALNAKKKTETEKMKQDVSRPAAVRQKEKSRRSELEEKLEKKQLECEELRRVYAEEKRLTQQAKESTLTLENRMIEMEKKVQKKREDVEALKSGLSTAQHLKKQELAKLDKMQKHSKEQERLHEEKIDNLKKKLQELKDHNQELERQHLRSAQQKAEEDSKGPSPRTADEEEEIALRETCLKLMRVTGAARVTDLAKCFAAQKERLQRLEDEVKEKMKMPRQPMKEDLFQKLQDMKVIRVAEKVSSDKKTQVKVSKQLVQSVQREPKLETLYRLRLEGLADRLKHIKLPEDRAVEVSPDSEDYLSTLKTECDLKMQILRQRFEGKDIDAIQKRMEESNFLAYLEKEKQEANLSALPQDESLDDFEVLDDSAEDDPDILTREQLKAQSQKIVDFHSKRRQWQKKKGQRKMRNGDSSEYSDSHDSYEDRKRKKKRKKLSLMMAGRRAKNPHHLEREF</sequence>
<evidence type="ECO:0000256" key="1">
    <source>
        <dbReference type="SAM" id="Coils"/>
    </source>
</evidence>
<dbReference type="InterPro" id="IPR033192">
    <property type="entry name" value="ODAD3"/>
</dbReference>
<feature type="compositionally biased region" description="Basic and acidic residues" evidence="2">
    <location>
        <begin position="519"/>
        <end position="536"/>
    </location>
</feature>
<keyword evidence="1" id="KW-0175">Coiled coil</keyword>
<dbReference type="PANTHER" id="PTHR46518">
    <property type="entry name" value="COILED-COIL DOMAIN-CONTAINING PROTEIN 151"/>
    <property type="match status" value="1"/>
</dbReference>
<dbReference type="EMBL" id="OY660866">
    <property type="protein sequence ID" value="CAJ1053086.1"/>
    <property type="molecule type" value="Genomic_DNA"/>
</dbReference>
<feature type="coiled-coil region" evidence="1">
    <location>
        <begin position="301"/>
        <end position="328"/>
    </location>
</feature>
<feature type="region of interest" description="Disordered" evidence="2">
    <location>
        <begin position="50"/>
        <end position="76"/>
    </location>
</feature>
<evidence type="ECO:0000313" key="4">
    <source>
        <dbReference type="Proteomes" id="UP001178508"/>
    </source>
</evidence>
<feature type="region of interest" description="Disordered" evidence="2">
    <location>
        <begin position="494"/>
        <end position="564"/>
    </location>
</feature>
<organism evidence="3 4">
    <name type="scientific">Xyrichtys novacula</name>
    <name type="common">Pearly razorfish</name>
    <name type="synonym">Hemipteronotus novacula</name>
    <dbReference type="NCBI Taxonomy" id="13765"/>
    <lineage>
        <taxon>Eukaryota</taxon>
        <taxon>Metazoa</taxon>
        <taxon>Chordata</taxon>
        <taxon>Craniata</taxon>
        <taxon>Vertebrata</taxon>
        <taxon>Euteleostomi</taxon>
        <taxon>Actinopterygii</taxon>
        <taxon>Neopterygii</taxon>
        <taxon>Teleostei</taxon>
        <taxon>Neoteleostei</taxon>
        <taxon>Acanthomorphata</taxon>
        <taxon>Eupercaria</taxon>
        <taxon>Labriformes</taxon>
        <taxon>Labridae</taxon>
        <taxon>Xyrichtys</taxon>
    </lineage>
</organism>
<dbReference type="GO" id="GO:0036064">
    <property type="term" value="C:ciliary basal body"/>
    <property type="evidence" value="ECO:0007669"/>
    <property type="project" value="TreeGrafter"/>
</dbReference>
<keyword evidence="4" id="KW-1185">Reference proteome</keyword>
<accession>A0AAV1EX24</accession>
<feature type="region of interest" description="Disordered" evidence="2">
    <location>
        <begin position="115"/>
        <end position="149"/>
    </location>
</feature>
<dbReference type="GO" id="GO:0035253">
    <property type="term" value="C:ciliary rootlet"/>
    <property type="evidence" value="ECO:0007669"/>
    <property type="project" value="TreeGrafter"/>
</dbReference>
<dbReference type="GO" id="GO:0036158">
    <property type="term" value="P:outer dynein arm assembly"/>
    <property type="evidence" value="ECO:0007669"/>
    <property type="project" value="InterPro"/>
</dbReference>
<reference evidence="3" key="1">
    <citation type="submission" date="2023-08" db="EMBL/GenBank/DDBJ databases">
        <authorList>
            <person name="Alioto T."/>
            <person name="Alioto T."/>
            <person name="Gomez Garrido J."/>
        </authorList>
    </citation>
    <scope>NUCLEOTIDE SEQUENCE</scope>
</reference>
<feature type="compositionally biased region" description="Basic and acidic residues" evidence="2">
    <location>
        <begin position="134"/>
        <end position="149"/>
    </location>
</feature>
<feature type="compositionally biased region" description="Basic and acidic residues" evidence="2">
    <location>
        <begin position="116"/>
        <end position="127"/>
    </location>
</feature>
<evidence type="ECO:0000256" key="2">
    <source>
        <dbReference type="SAM" id="MobiDB-lite"/>
    </source>
</evidence>
<proteinExistence type="predicted"/>
<protein>
    <submittedName>
        <fullName evidence="3">Coiled-coil domain-containing protein 151</fullName>
    </submittedName>
</protein>
<dbReference type="PANTHER" id="PTHR46518:SF1">
    <property type="entry name" value="OUTER DYNEIN ARM-DOCKING COMPLEX SUBUNIT 3"/>
    <property type="match status" value="1"/>
</dbReference>
<evidence type="ECO:0000313" key="3">
    <source>
        <dbReference type="EMBL" id="CAJ1053086.1"/>
    </source>
</evidence>
<name>A0AAV1EX24_XYRNO</name>
<dbReference type="GO" id="GO:0003341">
    <property type="term" value="P:cilium movement"/>
    <property type="evidence" value="ECO:0007669"/>
    <property type="project" value="InterPro"/>
</dbReference>
<dbReference type="Proteomes" id="UP001178508">
    <property type="component" value="Chromosome 3"/>
</dbReference>
<gene>
    <name evidence="3" type="ORF">XNOV1_A016539</name>
</gene>
<dbReference type="AlphaFoldDB" id="A0AAV1EX24"/>
<feature type="compositionally biased region" description="Basic residues" evidence="2">
    <location>
        <begin position="504"/>
        <end position="518"/>
    </location>
</feature>